<dbReference type="Gene3D" id="1.10.940.10">
    <property type="entry name" value="NusB-like"/>
    <property type="match status" value="1"/>
</dbReference>
<dbReference type="PANTHER" id="PTHR11078:SF3">
    <property type="entry name" value="ANTITERMINATION NUSB DOMAIN-CONTAINING PROTEIN"/>
    <property type="match status" value="1"/>
</dbReference>
<keyword evidence="5 6" id="KW-0804">Transcription</keyword>
<reference evidence="8" key="2">
    <citation type="journal article" date="2021" name="PeerJ">
        <title>Extensive microbial diversity within the chicken gut microbiome revealed by metagenomics and culture.</title>
        <authorList>
            <person name="Gilroy R."/>
            <person name="Ravi A."/>
            <person name="Getino M."/>
            <person name="Pursley I."/>
            <person name="Horton D.L."/>
            <person name="Alikhan N.F."/>
            <person name="Baker D."/>
            <person name="Gharbi K."/>
            <person name="Hall N."/>
            <person name="Watson M."/>
            <person name="Adriaenssens E.M."/>
            <person name="Foster-Nyarko E."/>
            <person name="Jarju S."/>
            <person name="Secka A."/>
            <person name="Antonio M."/>
            <person name="Oren A."/>
            <person name="Chaudhuri R.R."/>
            <person name="La Ragione R."/>
            <person name="Hildebrand F."/>
            <person name="Pallen M.J."/>
        </authorList>
    </citation>
    <scope>NUCLEOTIDE SEQUENCE</scope>
    <source>
        <strain evidence="8">ChiHcec3-11533</strain>
    </source>
</reference>
<dbReference type="EMBL" id="DVMU01000205">
    <property type="protein sequence ID" value="HIU34795.1"/>
    <property type="molecule type" value="Genomic_DNA"/>
</dbReference>
<dbReference type="Proteomes" id="UP000824072">
    <property type="component" value="Unassembled WGS sequence"/>
</dbReference>
<feature type="domain" description="NusB/RsmB/TIM44" evidence="7">
    <location>
        <begin position="6"/>
        <end position="128"/>
    </location>
</feature>
<evidence type="ECO:0000256" key="5">
    <source>
        <dbReference type="ARBA" id="ARBA00023163"/>
    </source>
</evidence>
<comment type="similarity">
    <text evidence="1 6">Belongs to the NusB family.</text>
</comment>
<gene>
    <name evidence="6 8" type="primary">nusB</name>
    <name evidence="8" type="ORF">IAB02_09545</name>
</gene>
<sequence length="132" mass="14544">MNRTMARAQAMKLVYEWEMGGNGGEDTRFDLLGVQPGEEESDYMEALFEGVIRNIEGIDRQIARCAHGWSIERINRVDLAVLRVAVYELAYCKLPAAATIAASLEVADKYSTEKSVAFINGVLGTIARGEKA</sequence>
<evidence type="ECO:0000256" key="2">
    <source>
        <dbReference type="ARBA" id="ARBA00022814"/>
    </source>
</evidence>
<dbReference type="HAMAP" id="MF_00073">
    <property type="entry name" value="NusB"/>
    <property type="match status" value="1"/>
</dbReference>
<dbReference type="GO" id="GO:0031564">
    <property type="term" value="P:transcription antitermination"/>
    <property type="evidence" value="ECO:0007669"/>
    <property type="project" value="UniProtKB-KW"/>
</dbReference>
<comment type="function">
    <text evidence="6">Involved in transcription antitermination. Required for transcription of ribosomal RNA (rRNA) genes. Binds specifically to the boxA antiterminator sequence of the ribosomal RNA (rrn) operons.</text>
</comment>
<evidence type="ECO:0000256" key="4">
    <source>
        <dbReference type="ARBA" id="ARBA00023015"/>
    </source>
</evidence>
<proteinExistence type="inferred from homology"/>
<evidence type="ECO:0000256" key="1">
    <source>
        <dbReference type="ARBA" id="ARBA00005952"/>
    </source>
</evidence>
<evidence type="ECO:0000256" key="3">
    <source>
        <dbReference type="ARBA" id="ARBA00022884"/>
    </source>
</evidence>
<keyword evidence="3 6" id="KW-0694">RNA-binding</keyword>
<reference evidence="8" key="1">
    <citation type="submission" date="2020-10" db="EMBL/GenBank/DDBJ databases">
        <authorList>
            <person name="Gilroy R."/>
        </authorList>
    </citation>
    <scope>NUCLEOTIDE SEQUENCE</scope>
    <source>
        <strain evidence="8">ChiHcec3-11533</strain>
    </source>
</reference>
<dbReference type="SUPFAM" id="SSF48013">
    <property type="entry name" value="NusB-like"/>
    <property type="match status" value="1"/>
</dbReference>
<dbReference type="GO" id="GO:0003723">
    <property type="term" value="F:RNA binding"/>
    <property type="evidence" value="ECO:0007669"/>
    <property type="project" value="UniProtKB-UniRule"/>
</dbReference>
<name>A0A9D1LCT5_9FIRM</name>
<evidence type="ECO:0000259" key="7">
    <source>
        <dbReference type="Pfam" id="PF01029"/>
    </source>
</evidence>
<evidence type="ECO:0000313" key="8">
    <source>
        <dbReference type="EMBL" id="HIU34795.1"/>
    </source>
</evidence>
<keyword evidence="2 6" id="KW-0889">Transcription antitermination</keyword>
<dbReference type="GO" id="GO:0005829">
    <property type="term" value="C:cytosol"/>
    <property type="evidence" value="ECO:0007669"/>
    <property type="project" value="TreeGrafter"/>
</dbReference>
<dbReference type="AlphaFoldDB" id="A0A9D1LCT5"/>
<dbReference type="PANTHER" id="PTHR11078">
    <property type="entry name" value="N UTILIZATION SUBSTANCE PROTEIN B-RELATED"/>
    <property type="match status" value="1"/>
</dbReference>
<organism evidence="8 9">
    <name type="scientific">Candidatus Pullichristensenella excrementigallinarum</name>
    <dbReference type="NCBI Taxonomy" id="2840907"/>
    <lineage>
        <taxon>Bacteria</taxon>
        <taxon>Bacillati</taxon>
        <taxon>Bacillota</taxon>
        <taxon>Clostridia</taxon>
        <taxon>Candidatus Pullichristensenella</taxon>
    </lineage>
</organism>
<dbReference type="NCBIfam" id="TIGR01951">
    <property type="entry name" value="nusB"/>
    <property type="match status" value="1"/>
</dbReference>
<dbReference type="InterPro" id="IPR006027">
    <property type="entry name" value="NusB_RsmB_TIM44"/>
</dbReference>
<evidence type="ECO:0000256" key="6">
    <source>
        <dbReference type="HAMAP-Rule" id="MF_00073"/>
    </source>
</evidence>
<dbReference type="Pfam" id="PF01029">
    <property type="entry name" value="NusB"/>
    <property type="match status" value="1"/>
</dbReference>
<comment type="caution">
    <text evidence="8">The sequence shown here is derived from an EMBL/GenBank/DDBJ whole genome shotgun (WGS) entry which is preliminary data.</text>
</comment>
<dbReference type="InterPro" id="IPR011605">
    <property type="entry name" value="NusB_fam"/>
</dbReference>
<keyword evidence="4 6" id="KW-0805">Transcription regulation</keyword>
<accession>A0A9D1LCT5</accession>
<dbReference type="InterPro" id="IPR035926">
    <property type="entry name" value="NusB-like_sf"/>
</dbReference>
<evidence type="ECO:0000313" key="9">
    <source>
        <dbReference type="Proteomes" id="UP000824072"/>
    </source>
</evidence>
<protein>
    <recommendedName>
        <fullName evidence="6">Transcription antitermination protein NusB</fullName>
    </recommendedName>
    <alternativeName>
        <fullName evidence="6">Antitermination factor NusB</fullName>
    </alternativeName>
</protein>
<dbReference type="GO" id="GO:0006353">
    <property type="term" value="P:DNA-templated transcription termination"/>
    <property type="evidence" value="ECO:0007669"/>
    <property type="project" value="UniProtKB-UniRule"/>
</dbReference>